<dbReference type="Proteomes" id="UP000054558">
    <property type="component" value="Unassembled WGS sequence"/>
</dbReference>
<sequence length="70" mass="7932">MSDECAPQVRRFHNGVSCLSMGLIRDILKDLKQRAPPALATSIRPYSKAHRTKAALFQHLMNVLRETDLN</sequence>
<name>A0A1Y1IVD7_KLENI</name>
<dbReference type="EMBL" id="DF238035">
    <property type="protein sequence ID" value="GAQ92657.1"/>
    <property type="molecule type" value="Genomic_DNA"/>
</dbReference>
<protein>
    <submittedName>
        <fullName evidence="1">Uncharacterized protein</fullName>
    </submittedName>
</protein>
<gene>
    <name evidence="1" type="ORF">KFL_010860020</name>
</gene>
<keyword evidence="2" id="KW-1185">Reference proteome</keyword>
<organism evidence="1 2">
    <name type="scientific">Klebsormidium nitens</name>
    <name type="common">Green alga</name>
    <name type="synonym">Ulothrix nitens</name>
    <dbReference type="NCBI Taxonomy" id="105231"/>
    <lineage>
        <taxon>Eukaryota</taxon>
        <taxon>Viridiplantae</taxon>
        <taxon>Streptophyta</taxon>
        <taxon>Klebsormidiophyceae</taxon>
        <taxon>Klebsormidiales</taxon>
        <taxon>Klebsormidiaceae</taxon>
        <taxon>Klebsormidium</taxon>
    </lineage>
</organism>
<reference evidence="1 2" key="1">
    <citation type="journal article" date="2014" name="Nat. Commun.">
        <title>Klebsormidium flaccidum genome reveals primary factors for plant terrestrial adaptation.</title>
        <authorList>
            <person name="Hori K."/>
            <person name="Maruyama F."/>
            <person name="Fujisawa T."/>
            <person name="Togashi T."/>
            <person name="Yamamoto N."/>
            <person name="Seo M."/>
            <person name="Sato S."/>
            <person name="Yamada T."/>
            <person name="Mori H."/>
            <person name="Tajima N."/>
            <person name="Moriyama T."/>
            <person name="Ikeuchi M."/>
            <person name="Watanabe M."/>
            <person name="Wada H."/>
            <person name="Kobayashi K."/>
            <person name="Saito M."/>
            <person name="Masuda T."/>
            <person name="Sasaki-Sekimoto Y."/>
            <person name="Mashiguchi K."/>
            <person name="Awai K."/>
            <person name="Shimojima M."/>
            <person name="Masuda S."/>
            <person name="Iwai M."/>
            <person name="Nobusawa T."/>
            <person name="Narise T."/>
            <person name="Kondo S."/>
            <person name="Saito H."/>
            <person name="Sato R."/>
            <person name="Murakawa M."/>
            <person name="Ihara Y."/>
            <person name="Oshima-Yamada Y."/>
            <person name="Ohtaka K."/>
            <person name="Satoh M."/>
            <person name="Sonobe K."/>
            <person name="Ishii M."/>
            <person name="Ohtani R."/>
            <person name="Kanamori-Sato M."/>
            <person name="Honoki R."/>
            <person name="Miyazaki D."/>
            <person name="Mochizuki H."/>
            <person name="Umetsu J."/>
            <person name="Higashi K."/>
            <person name="Shibata D."/>
            <person name="Kamiya Y."/>
            <person name="Sato N."/>
            <person name="Nakamura Y."/>
            <person name="Tabata S."/>
            <person name="Ida S."/>
            <person name="Kurokawa K."/>
            <person name="Ohta H."/>
        </authorList>
    </citation>
    <scope>NUCLEOTIDE SEQUENCE [LARGE SCALE GENOMIC DNA]</scope>
    <source>
        <strain evidence="1 2">NIES-2285</strain>
    </source>
</reference>
<evidence type="ECO:0000313" key="1">
    <source>
        <dbReference type="EMBL" id="GAQ92657.1"/>
    </source>
</evidence>
<accession>A0A1Y1IVD7</accession>
<dbReference type="AlphaFoldDB" id="A0A1Y1IVD7"/>
<evidence type="ECO:0000313" key="2">
    <source>
        <dbReference type="Proteomes" id="UP000054558"/>
    </source>
</evidence>
<feature type="non-terminal residue" evidence="1">
    <location>
        <position position="70"/>
    </location>
</feature>
<proteinExistence type="predicted"/>